<evidence type="ECO:0000256" key="1">
    <source>
        <dbReference type="SAM" id="MobiDB-lite"/>
    </source>
</evidence>
<organism evidence="2 3">
    <name type="scientific">Stegodyphus mimosarum</name>
    <name type="common">African social velvet spider</name>
    <dbReference type="NCBI Taxonomy" id="407821"/>
    <lineage>
        <taxon>Eukaryota</taxon>
        <taxon>Metazoa</taxon>
        <taxon>Ecdysozoa</taxon>
        <taxon>Arthropoda</taxon>
        <taxon>Chelicerata</taxon>
        <taxon>Arachnida</taxon>
        <taxon>Araneae</taxon>
        <taxon>Araneomorphae</taxon>
        <taxon>Entelegynae</taxon>
        <taxon>Eresoidea</taxon>
        <taxon>Eresidae</taxon>
        <taxon>Stegodyphus</taxon>
    </lineage>
</organism>
<dbReference type="Proteomes" id="UP000054359">
    <property type="component" value="Unassembled WGS sequence"/>
</dbReference>
<dbReference type="EMBL" id="KK112887">
    <property type="protein sequence ID" value="KFM58782.1"/>
    <property type="molecule type" value="Genomic_DNA"/>
</dbReference>
<proteinExistence type="predicted"/>
<gene>
    <name evidence="2" type="ORF">X975_20889</name>
</gene>
<accession>A0A087T0Z3</accession>
<dbReference type="AlphaFoldDB" id="A0A087T0Z3"/>
<name>A0A087T0Z3_STEMI</name>
<reference evidence="2 3" key="1">
    <citation type="submission" date="2013-11" db="EMBL/GenBank/DDBJ databases">
        <title>Genome sequencing of Stegodyphus mimosarum.</title>
        <authorList>
            <person name="Bechsgaard J."/>
        </authorList>
    </citation>
    <scope>NUCLEOTIDE SEQUENCE [LARGE SCALE GENOMIC DNA]</scope>
</reference>
<feature type="non-terminal residue" evidence="2">
    <location>
        <position position="41"/>
    </location>
</feature>
<feature type="non-terminal residue" evidence="2">
    <location>
        <position position="1"/>
    </location>
</feature>
<protein>
    <submittedName>
        <fullName evidence="2">Uncharacterized protein</fullName>
    </submittedName>
</protein>
<sequence length="41" mass="4586">NRGDGDQPIQQLTPLQKRKPSTSSGRYIPWPAASQNIIHKT</sequence>
<keyword evidence="3" id="KW-1185">Reference proteome</keyword>
<evidence type="ECO:0000313" key="2">
    <source>
        <dbReference type="EMBL" id="KFM58782.1"/>
    </source>
</evidence>
<feature type="region of interest" description="Disordered" evidence="1">
    <location>
        <begin position="1"/>
        <end position="41"/>
    </location>
</feature>
<evidence type="ECO:0000313" key="3">
    <source>
        <dbReference type="Proteomes" id="UP000054359"/>
    </source>
</evidence>